<comment type="caution">
    <text evidence="3">The sequence shown here is derived from an EMBL/GenBank/DDBJ whole genome shotgun (WGS) entry which is preliminary data.</text>
</comment>
<protein>
    <recommendedName>
        <fullName evidence="2">DUF5625 domain-containing protein</fullName>
    </recommendedName>
</protein>
<proteinExistence type="predicted"/>
<keyword evidence="1" id="KW-0812">Transmembrane</keyword>
<sequence length="176" mass="20264">MKILRVHERLKNWRNIIIFMSCTLLVACSKYIDAIYKPIDVSHSGQSVEINFELSKRKAGNYQFALLFAKGRSYAEMERRFELFGSIDKDGVTTPVSLRLVKDGKVFFDEKINAVGRSWGQSFYYKERSINTAVRNIKILELPPGRYSAVITTLEDVPAFNGIQSFVEFSYFNPKI</sequence>
<dbReference type="Proteomes" id="UP000295598">
    <property type="component" value="Unassembled WGS sequence"/>
</dbReference>
<gene>
    <name evidence="3" type="ORF">C5467_21790</name>
</gene>
<dbReference type="RefSeq" id="WP_132356140.1">
    <property type="nucleotide sequence ID" value="NZ_CAWOJO010000062.1"/>
</dbReference>
<dbReference type="Pfam" id="PF18539">
    <property type="entry name" value="DUF5625"/>
    <property type="match status" value="1"/>
</dbReference>
<dbReference type="InterPro" id="IPR041008">
    <property type="entry name" value="DUF5625"/>
</dbReference>
<evidence type="ECO:0000259" key="2">
    <source>
        <dbReference type="Pfam" id="PF18539"/>
    </source>
</evidence>
<accession>A0A4R4IXW0</accession>
<keyword evidence="1" id="KW-1133">Transmembrane helix</keyword>
<evidence type="ECO:0000313" key="3">
    <source>
        <dbReference type="EMBL" id="TDB45491.1"/>
    </source>
</evidence>
<feature type="transmembrane region" description="Helical" evidence="1">
    <location>
        <begin position="12"/>
        <end position="32"/>
    </location>
</feature>
<feature type="domain" description="DUF5625" evidence="2">
    <location>
        <begin position="36"/>
        <end position="171"/>
    </location>
</feature>
<dbReference type="EMBL" id="PUJY01000062">
    <property type="protein sequence ID" value="TDB45491.1"/>
    <property type="molecule type" value="Genomic_DNA"/>
</dbReference>
<name>A0A4R4IXW0_9GAMM</name>
<dbReference type="Gene3D" id="2.60.120.790">
    <property type="match status" value="1"/>
</dbReference>
<dbReference type="AlphaFoldDB" id="A0A4R4IXW0"/>
<keyword evidence="1" id="KW-0472">Membrane</keyword>
<dbReference type="PROSITE" id="PS51257">
    <property type="entry name" value="PROKAR_LIPOPROTEIN"/>
    <property type="match status" value="1"/>
</dbReference>
<reference evidence="3 4" key="1">
    <citation type="journal article" date="2019" name="Int. J. Syst. Evol. Microbiol.">
        <title>Photorhabdus khanii subsp. guanajuatensis subsp. nov., isolated from Heterorhabditis atacamensis, and Photorhabdus luminescens subsp. mexicana subsp. nov., isolated from Heterorhabditis mexicana entomopathogenic nematodes.</title>
        <authorList>
            <person name="Machado R.A.R."/>
            <person name="Bruno P."/>
            <person name="Arce C.C.M."/>
            <person name="Liechti N."/>
            <person name="Kohler A."/>
            <person name="Bernal J."/>
            <person name="Bruggmann R."/>
            <person name="Turlings T.C.J."/>
        </authorList>
    </citation>
    <scope>NUCLEOTIDE SEQUENCE [LARGE SCALE GENOMIC DNA]</scope>
    <source>
        <strain evidence="3 4">MEX20-17</strain>
    </source>
</reference>
<evidence type="ECO:0000256" key="1">
    <source>
        <dbReference type="SAM" id="Phobius"/>
    </source>
</evidence>
<evidence type="ECO:0000313" key="4">
    <source>
        <dbReference type="Proteomes" id="UP000295598"/>
    </source>
</evidence>
<organism evidence="3 4">
    <name type="scientific">Photorhabdus khanii subsp. guanajuatensis</name>
    <dbReference type="NCBI Taxonomy" id="2100166"/>
    <lineage>
        <taxon>Bacteria</taxon>
        <taxon>Pseudomonadati</taxon>
        <taxon>Pseudomonadota</taxon>
        <taxon>Gammaproteobacteria</taxon>
        <taxon>Enterobacterales</taxon>
        <taxon>Morganellaceae</taxon>
        <taxon>Photorhabdus</taxon>
    </lineage>
</organism>